<sequence>MPGIPCASDATVIDLAQSEVVDVDAEAAVKADNAGEDPIAQAPQLNTSDPVWKLTEIQAGLVFPNNPSSLITFEEGTCKRVRTCIE</sequence>
<proteinExistence type="predicted"/>
<dbReference type="Proteomes" id="UP001165121">
    <property type="component" value="Unassembled WGS sequence"/>
</dbReference>
<reference evidence="1" key="1">
    <citation type="submission" date="2023-04" db="EMBL/GenBank/DDBJ databases">
        <title>Phytophthora fragariaefolia NBRC 109709.</title>
        <authorList>
            <person name="Ichikawa N."/>
            <person name="Sato H."/>
            <person name="Tonouchi N."/>
        </authorList>
    </citation>
    <scope>NUCLEOTIDE SEQUENCE</scope>
    <source>
        <strain evidence="1">NBRC 109709</strain>
    </source>
</reference>
<dbReference type="AlphaFoldDB" id="A0A9W7CVM0"/>
<gene>
    <name evidence="1" type="ORF">Pfra01_001235700</name>
</gene>
<evidence type="ECO:0000313" key="2">
    <source>
        <dbReference type="Proteomes" id="UP001165121"/>
    </source>
</evidence>
<comment type="caution">
    <text evidence="1">The sequence shown here is derived from an EMBL/GenBank/DDBJ whole genome shotgun (WGS) entry which is preliminary data.</text>
</comment>
<protein>
    <submittedName>
        <fullName evidence="1">Unnamed protein product</fullName>
    </submittedName>
</protein>
<name>A0A9W7CVM0_9STRA</name>
<accession>A0A9W7CVM0</accession>
<evidence type="ECO:0000313" key="1">
    <source>
        <dbReference type="EMBL" id="GMF40346.1"/>
    </source>
</evidence>
<organism evidence="1 2">
    <name type="scientific">Phytophthora fragariaefolia</name>
    <dbReference type="NCBI Taxonomy" id="1490495"/>
    <lineage>
        <taxon>Eukaryota</taxon>
        <taxon>Sar</taxon>
        <taxon>Stramenopiles</taxon>
        <taxon>Oomycota</taxon>
        <taxon>Peronosporomycetes</taxon>
        <taxon>Peronosporales</taxon>
        <taxon>Peronosporaceae</taxon>
        <taxon>Phytophthora</taxon>
    </lineage>
</organism>
<dbReference type="EMBL" id="BSXT01001239">
    <property type="protein sequence ID" value="GMF40346.1"/>
    <property type="molecule type" value="Genomic_DNA"/>
</dbReference>
<keyword evidence="2" id="KW-1185">Reference proteome</keyword>